<dbReference type="GO" id="GO:0003677">
    <property type="term" value="F:DNA binding"/>
    <property type="evidence" value="ECO:0007669"/>
    <property type="project" value="InterPro"/>
</dbReference>
<name>A0A9J6NZ46_9CLOT</name>
<evidence type="ECO:0000313" key="7">
    <source>
        <dbReference type="Proteomes" id="UP001056429"/>
    </source>
</evidence>
<dbReference type="Proteomes" id="UP001056429">
    <property type="component" value="Unassembled WGS sequence"/>
</dbReference>
<dbReference type="Pfam" id="PF04397">
    <property type="entry name" value="LytTR"/>
    <property type="match status" value="1"/>
</dbReference>
<dbReference type="PROSITE" id="PS50930">
    <property type="entry name" value="HTH_LYTTR"/>
    <property type="match status" value="1"/>
</dbReference>
<dbReference type="Pfam" id="PF00072">
    <property type="entry name" value="Response_reg"/>
    <property type="match status" value="1"/>
</dbReference>
<dbReference type="GO" id="GO:0000156">
    <property type="term" value="F:phosphorelay response regulator activity"/>
    <property type="evidence" value="ECO:0007669"/>
    <property type="project" value="InterPro"/>
</dbReference>
<comment type="function">
    <text evidence="2">May play the central regulatory role in sporulation. It may be an element of the effector pathway responsible for the activation of sporulation genes in response to nutritional stress. Spo0A may act in concert with spo0H (a sigma factor) to control the expression of some genes that are critical to the sporulation process.</text>
</comment>
<dbReference type="AlphaFoldDB" id="A0A9J6NZ46"/>
<reference evidence="6" key="2">
    <citation type="submission" date="2021-04" db="EMBL/GenBank/DDBJ databases">
        <authorList>
            <person name="Dong X."/>
        </authorList>
    </citation>
    <scope>NUCLEOTIDE SEQUENCE</scope>
    <source>
        <strain evidence="6">ZWT</strain>
    </source>
</reference>
<keyword evidence="3" id="KW-0597">Phosphoprotein</keyword>
<dbReference type="PROSITE" id="PS50110">
    <property type="entry name" value="RESPONSE_REGULATORY"/>
    <property type="match status" value="1"/>
</dbReference>
<evidence type="ECO:0000313" key="6">
    <source>
        <dbReference type="EMBL" id="MCM1989185.1"/>
    </source>
</evidence>
<dbReference type="InterPro" id="IPR046947">
    <property type="entry name" value="LytR-like"/>
</dbReference>
<dbReference type="PANTHER" id="PTHR37299:SF1">
    <property type="entry name" value="STAGE 0 SPORULATION PROTEIN A HOMOLOG"/>
    <property type="match status" value="1"/>
</dbReference>
<evidence type="ECO:0000256" key="1">
    <source>
        <dbReference type="ARBA" id="ARBA00018672"/>
    </source>
</evidence>
<comment type="caution">
    <text evidence="6">The sequence shown here is derived from an EMBL/GenBank/DDBJ whole genome shotgun (WGS) entry which is preliminary data.</text>
</comment>
<dbReference type="SMART" id="SM00448">
    <property type="entry name" value="REC"/>
    <property type="match status" value="1"/>
</dbReference>
<dbReference type="Gene3D" id="3.40.50.2300">
    <property type="match status" value="1"/>
</dbReference>
<evidence type="ECO:0000256" key="2">
    <source>
        <dbReference type="ARBA" id="ARBA00024867"/>
    </source>
</evidence>
<proteinExistence type="predicted"/>
<sequence length="233" mass="26957">MNSIIIDDEFPSREELKFFIEKFSSIKILGEFESPIEALAFLDKVKVDVVFLDINMPNIDGMTLGKIISNKSKEIKIVFITAHKQYAVEAFELEAFDYILKPYSKERIVNLLKKLESFDGKGVIGDILSVWKGEKIVILKCENICYCEAVEGHTIVHTSEDEYVVNSSLSQLYKKLEEGQFYRTHRAFIVNMRKIEEITPWFNNTFMLRLTGIDKEIPVSRNNISEFKHLMGI</sequence>
<dbReference type="InterPro" id="IPR001789">
    <property type="entry name" value="Sig_transdc_resp-reg_receiver"/>
</dbReference>
<dbReference type="SMART" id="SM00850">
    <property type="entry name" value="LytTR"/>
    <property type="match status" value="1"/>
</dbReference>
<feature type="domain" description="Response regulatory" evidence="4">
    <location>
        <begin position="2"/>
        <end position="116"/>
    </location>
</feature>
<keyword evidence="7" id="KW-1185">Reference proteome</keyword>
<dbReference type="Gene3D" id="2.20.25.10">
    <property type="match status" value="1"/>
</dbReference>
<dbReference type="Gene3D" id="2.40.50.40">
    <property type="match status" value="1"/>
</dbReference>
<dbReference type="PANTHER" id="PTHR37299">
    <property type="entry name" value="TRANSCRIPTIONAL REGULATOR-RELATED"/>
    <property type="match status" value="1"/>
</dbReference>
<dbReference type="InterPro" id="IPR011006">
    <property type="entry name" value="CheY-like_superfamily"/>
</dbReference>
<evidence type="ECO:0000259" key="5">
    <source>
        <dbReference type="PROSITE" id="PS50930"/>
    </source>
</evidence>
<evidence type="ECO:0000256" key="3">
    <source>
        <dbReference type="PROSITE-ProRule" id="PRU00169"/>
    </source>
</evidence>
<feature type="domain" description="HTH LytTR-type" evidence="5">
    <location>
        <begin position="128"/>
        <end position="233"/>
    </location>
</feature>
<organism evidence="6 7">
    <name type="scientific">Oceanirhabdus seepicola</name>
    <dbReference type="NCBI Taxonomy" id="2828781"/>
    <lineage>
        <taxon>Bacteria</taxon>
        <taxon>Bacillati</taxon>
        <taxon>Bacillota</taxon>
        <taxon>Clostridia</taxon>
        <taxon>Eubacteriales</taxon>
        <taxon>Clostridiaceae</taxon>
        <taxon>Oceanirhabdus</taxon>
    </lineage>
</organism>
<feature type="modified residue" description="4-aspartylphosphate" evidence="3">
    <location>
        <position position="53"/>
    </location>
</feature>
<accession>A0A9J6NZ46</accession>
<reference evidence="6" key="1">
    <citation type="journal article" date="2021" name="mSystems">
        <title>Bacteria and Archaea Synergistically Convert Glycine Betaine to Biogenic Methane in the Formosa Cold Seep of the South China Sea.</title>
        <authorList>
            <person name="Li L."/>
            <person name="Zhang W."/>
            <person name="Zhang S."/>
            <person name="Song L."/>
            <person name="Sun Q."/>
            <person name="Zhang H."/>
            <person name="Xiang H."/>
            <person name="Dong X."/>
        </authorList>
    </citation>
    <scope>NUCLEOTIDE SEQUENCE</scope>
    <source>
        <strain evidence="6">ZWT</strain>
    </source>
</reference>
<dbReference type="EMBL" id="JAGSOJ010000001">
    <property type="protein sequence ID" value="MCM1989185.1"/>
    <property type="molecule type" value="Genomic_DNA"/>
</dbReference>
<evidence type="ECO:0000259" key="4">
    <source>
        <dbReference type="PROSITE" id="PS50110"/>
    </source>
</evidence>
<gene>
    <name evidence="6" type="ORF">KDK92_05485</name>
</gene>
<dbReference type="InterPro" id="IPR007492">
    <property type="entry name" value="LytTR_DNA-bd_dom"/>
</dbReference>
<protein>
    <recommendedName>
        <fullName evidence="1">Stage 0 sporulation protein A homolog</fullName>
    </recommendedName>
</protein>
<dbReference type="CDD" id="cd17532">
    <property type="entry name" value="REC_LytTR_AlgR-like"/>
    <property type="match status" value="1"/>
</dbReference>
<dbReference type="RefSeq" id="WP_250858112.1">
    <property type="nucleotide sequence ID" value="NZ_JAGSOJ010000001.1"/>
</dbReference>
<dbReference type="SUPFAM" id="SSF52172">
    <property type="entry name" value="CheY-like"/>
    <property type="match status" value="1"/>
</dbReference>